<sequence>MKLESQNDKIIAFPPKTDFEKLLNDLREDYKNDTLRNLVLIYDTVRNDETLIYHYWFGKSSITALGLCARIQAIVSDFCKSGE</sequence>
<evidence type="ECO:0000313" key="2">
    <source>
        <dbReference type="EMBL" id="QJA89953.1"/>
    </source>
</evidence>
<dbReference type="AlphaFoldDB" id="A0A6M3L6C5"/>
<reference evidence="2" key="1">
    <citation type="submission" date="2020-03" db="EMBL/GenBank/DDBJ databases">
        <title>The deep terrestrial virosphere.</title>
        <authorList>
            <person name="Holmfeldt K."/>
            <person name="Nilsson E."/>
            <person name="Simone D."/>
            <person name="Lopez-Fernandez M."/>
            <person name="Wu X."/>
            <person name="de Brujin I."/>
            <person name="Lundin D."/>
            <person name="Andersson A."/>
            <person name="Bertilsson S."/>
            <person name="Dopson M."/>
        </authorList>
    </citation>
    <scope>NUCLEOTIDE SEQUENCE</scope>
    <source>
        <strain evidence="1">MM415A01563</strain>
        <strain evidence="2">MM415B02467</strain>
    </source>
</reference>
<protein>
    <submittedName>
        <fullName evidence="2">Uncharacterized protein</fullName>
    </submittedName>
</protein>
<proteinExistence type="predicted"/>
<dbReference type="EMBL" id="MT142880">
    <property type="protein sequence ID" value="QJA89953.1"/>
    <property type="molecule type" value="Genomic_DNA"/>
</dbReference>
<evidence type="ECO:0000313" key="1">
    <source>
        <dbReference type="EMBL" id="QJA76198.1"/>
    </source>
</evidence>
<dbReference type="EMBL" id="MT142210">
    <property type="protein sequence ID" value="QJA76198.1"/>
    <property type="molecule type" value="Genomic_DNA"/>
</dbReference>
<organism evidence="2">
    <name type="scientific">viral metagenome</name>
    <dbReference type="NCBI Taxonomy" id="1070528"/>
    <lineage>
        <taxon>unclassified sequences</taxon>
        <taxon>metagenomes</taxon>
        <taxon>organismal metagenomes</taxon>
    </lineage>
</organism>
<gene>
    <name evidence="1" type="ORF">MM415A01563_0016</name>
    <name evidence="2" type="ORF">MM415B02467_0015</name>
</gene>
<name>A0A6M3L6C5_9ZZZZ</name>
<accession>A0A6M3L6C5</accession>